<accession>A0A1Q4HIZ6</accession>
<reference evidence="4 6" key="1">
    <citation type="submission" date="2016-09" db="EMBL/GenBank/DDBJ databases">
        <title>genome sequences of unsequenced Mycobacteria.</title>
        <authorList>
            <person name="Greninger A.L."/>
            <person name="Jerome K.R."/>
            <person name="Mcnair B."/>
            <person name="Wallis C."/>
            <person name="Fang F."/>
        </authorList>
    </citation>
    <scope>NUCLEOTIDE SEQUENCE [LARGE SCALE GENOMIC DNA]</scope>
    <source>
        <strain evidence="4 6">BM1</strain>
    </source>
</reference>
<dbReference type="InterPro" id="IPR026956">
    <property type="entry name" value="D-ser_dehydrat-like_dom"/>
</dbReference>
<dbReference type="Pfam" id="PF01168">
    <property type="entry name" value="Ala_racemase_N"/>
    <property type="match status" value="1"/>
</dbReference>
<dbReference type="AlphaFoldDB" id="A0A1Q4HIZ6"/>
<dbReference type="InterPro" id="IPR001608">
    <property type="entry name" value="Ala_racemase_N"/>
</dbReference>
<sequence>MLDIETPALVVDLARLTSNVAAMADVARGKAVDLRPHAKTHKSIQIANLQIGAGAVGITVATVSEAEAFAHHGVDDILIAYPILPLGGKAKRFRELVDRVRLRVGVDSAAGASAVAEAADGRDVSVLIEIDSGQHRTGVPAAEAAALAAQCRRAGLTVEGVFTHGGHAYSGPDAPAGAGMDEGDQLALAARALRDAGFVISVVSAGSTPTWRSPRPPEVTEERPGTYVFGDRQQVALGAQDPGDCAAWIAATVVSVRGGRIVIDAGSKTLTGERPGWLDGYGIVPELGNAVITRVSEHHGILDDVDTSDVCVGDMVSVIPNHICTAVNLFDEYVVVEDGRVVDRWELIARGKNV</sequence>
<dbReference type="SMART" id="SM01119">
    <property type="entry name" value="D-ser_dehydrat"/>
    <property type="match status" value="1"/>
</dbReference>
<dbReference type="STRING" id="1801.BRW64_04395"/>
<dbReference type="InterPro" id="IPR042208">
    <property type="entry name" value="D-ser_dehydrat-like_sf"/>
</dbReference>
<dbReference type="EMBL" id="PDCR01000004">
    <property type="protein sequence ID" value="PEG55789.1"/>
    <property type="molecule type" value="Genomic_DNA"/>
</dbReference>
<organism evidence="5 7">
    <name type="scientific">Mycolicibacterium diernhoferi</name>
    <dbReference type="NCBI Taxonomy" id="1801"/>
    <lineage>
        <taxon>Bacteria</taxon>
        <taxon>Bacillati</taxon>
        <taxon>Actinomycetota</taxon>
        <taxon>Actinomycetes</taxon>
        <taxon>Mycobacteriales</taxon>
        <taxon>Mycobacteriaceae</taxon>
        <taxon>Mycolicibacterium</taxon>
    </lineage>
</organism>
<dbReference type="GO" id="GO:0008721">
    <property type="term" value="F:D-serine ammonia-lyase activity"/>
    <property type="evidence" value="ECO:0007669"/>
    <property type="project" value="TreeGrafter"/>
</dbReference>
<dbReference type="InterPro" id="IPR051466">
    <property type="entry name" value="D-amino_acid_metab_enzyme"/>
</dbReference>
<dbReference type="Gene3D" id="2.40.37.20">
    <property type="entry name" value="D-serine dehydratase-like domain"/>
    <property type="match status" value="1"/>
</dbReference>
<dbReference type="Gene3D" id="3.20.20.10">
    <property type="entry name" value="Alanine racemase"/>
    <property type="match status" value="1"/>
</dbReference>
<dbReference type="PANTHER" id="PTHR28004">
    <property type="entry name" value="ZGC:162816-RELATED"/>
    <property type="match status" value="1"/>
</dbReference>
<dbReference type="EMBL" id="MIJD01000484">
    <property type="protein sequence ID" value="OPE45536.1"/>
    <property type="molecule type" value="Genomic_DNA"/>
</dbReference>
<reference evidence="5 7" key="2">
    <citation type="submission" date="2017-10" db="EMBL/GenBank/DDBJ databases">
        <title>The new phylogeny of genus Mycobacterium.</title>
        <authorList>
            <person name="Tortoli E."/>
            <person name="Trovato A."/>
            <person name="Cirillo D.M."/>
        </authorList>
    </citation>
    <scope>NUCLEOTIDE SEQUENCE [LARGE SCALE GENOMIC DNA]</scope>
    <source>
        <strain evidence="5 7">IP141170001</strain>
    </source>
</reference>
<proteinExistence type="inferred from homology"/>
<dbReference type="OrthoDB" id="9811417at2"/>
<evidence type="ECO:0000313" key="4">
    <source>
        <dbReference type="EMBL" id="OPE45536.1"/>
    </source>
</evidence>
<dbReference type="GO" id="GO:0036088">
    <property type="term" value="P:D-serine catabolic process"/>
    <property type="evidence" value="ECO:0007669"/>
    <property type="project" value="TreeGrafter"/>
</dbReference>
<name>A0A1Q4HIZ6_9MYCO</name>
<dbReference type="Proteomes" id="UP000191039">
    <property type="component" value="Unassembled WGS sequence"/>
</dbReference>
<dbReference type="InterPro" id="IPR029066">
    <property type="entry name" value="PLP-binding_barrel"/>
</dbReference>
<dbReference type="Pfam" id="PF14031">
    <property type="entry name" value="D-ser_dehydrat"/>
    <property type="match status" value="1"/>
</dbReference>
<comment type="similarity">
    <text evidence="1">Belongs to the DSD1 family.</text>
</comment>
<evidence type="ECO:0000259" key="3">
    <source>
        <dbReference type="SMART" id="SM01119"/>
    </source>
</evidence>
<evidence type="ECO:0000313" key="5">
    <source>
        <dbReference type="EMBL" id="PEG55789.1"/>
    </source>
</evidence>
<dbReference type="PANTHER" id="PTHR28004:SF2">
    <property type="entry name" value="D-SERINE DEHYDRATASE"/>
    <property type="match status" value="1"/>
</dbReference>
<dbReference type="SUPFAM" id="SSF51419">
    <property type="entry name" value="PLP-binding barrel"/>
    <property type="match status" value="1"/>
</dbReference>
<feature type="domain" description="D-serine dehydratase-like" evidence="3">
    <location>
        <begin position="246"/>
        <end position="337"/>
    </location>
</feature>
<dbReference type="RefSeq" id="WP_073854702.1">
    <property type="nucleotide sequence ID" value="NZ_BAAATC010000019.1"/>
</dbReference>
<evidence type="ECO:0000313" key="7">
    <source>
        <dbReference type="Proteomes" id="UP000220340"/>
    </source>
</evidence>
<keyword evidence="7" id="KW-1185">Reference proteome</keyword>
<evidence type="ECO:0000313" key="6">
    <source>
        <dbReference type="Proteomes" id="UP000191039"/>
    </source>
</evidence>
<protein>
    <submittedName>
        <fullName evidence="5">Alanine racemase</fullName>
    </submittedName>
</protein>
<comment type="caution">
    <text evidence="5">The sequence shown here is derived from an EMBL/GenBank/DDBJ whole genome shotgun (WGS) entry which is preliminary data.</text>
</comment>
<dbReference type="Proteomes" id="UP000220340">
    <property type="component" value="Unassembled WGS sequence"/>
</dbReference>
<evidence type="ECO:0000256" key="2">
    <source>
        <dbReference type="ARBA" id="ARBA00023239"/>
    </source>
</evidence>
<evidence type="ECO:0000256" key="1">
    <source>
        <dbReference type="ARBA" id="ARBA00005323"/>
    </source>
</evidence>
<gene>
    <name evidence="4" type="ORF">BV510_27910</name>
    <name evidence="5" type="ORF">CRI78_03965</name>
</gene>
<keyword evidence="2" id="KW-0456">Lyase</keyword>